<evidence type="ECO:0000256" key="13">
    <source>
        <dbReference type="ARBA" id="ARBA00023306"/>
    </source>
</evidence>
<proteinExistence type="inferred from homology"/>
<organism evidence="18 19">
    <name type="scientific">Pseudomonas benzenivorans</name>
    <dbReference type="NCBI Taxonomy" id="556533"/>
    <lineage>
        <taxon>Bacteria</taxon>
        <taxon>Pseudomonadati</taxon>
        <taxon>Pseudomonadota</taxon>
        <taxon>Gammaproteobacteria</taxon>
        <taxon>Pseudomonadales</taxon>
        <taxon>Pseudomonadaceae</taxon>
        <taxon>Pseudomonas</taxon>
    </lineage>
</organism>
<dbReference type="Gene3D" id="1.10.10.10">
    <property type="entry name" value="Winged helix-like DNA-binding domain superfamily/Winged helix DNA-binding domain"/>
    <property type="match status" value="1"/>
</dbReference>
<dbReference type="InterPro" id="IPR018541">
    <property type="entry name" value="Ftsk_gamma"/>
</dbReference>
<feature type="transmembrane region" description="Helical" evidence="16">
    <location>
        <begin position="168"/>
        <end position="187"/>
    </location>
</feature>
<evidence type="ECO:0000256" key="6">
    <source>
        <dbReference type="ARBA" id="ARBA00022692"/>
    </source>
</evidence>
<feature type="transmembrane region" description="Helical" evidence="16">
    <location>
        <begin position="26"/>
        <end position="48"/>
    </location>
</feature>
<dbReference type="Proteomes" id="UP001059672">
    <property type="component" value="Chromosome"/>
</dbReference>
<evidence type="ECO:0000313" key="19">
    <source>
        <dbReference type="Proteomes" id="UP001059672"/>
    </source>
</evidence>
<sequence>MRLKNSSSTAQAPVWRQQLPYRLKEGALIALGALCLYLWMALLTYDAADPGWTHTSNVEQVQNAAGRAGAWFADILFMALGYFAYLFPLLLGVKTLQVFRARHQPWQWSGWLFSWRLIGLVFLVLSGAALAYIHFQAGASMPASAGGALGESLGQLAINALNVQGSTLLFIALFLFGLTVFTDLSWFKVMDLTGKITLDLAELIQGLVNRWWSARQERKQLAAQLREADERVSEVAAPVVRDRREQAKVKERLIEREEALSKHMSERDKRPAPIITPPAAPKPAEPSKRVLKEKQAPLFVDTAVEGSLPPISILDVAEKKQKQFSPESLEAMSRLLEIKLKEFGVEVIVESVHPGPVITRFEIQPAAGVKVSRISNLAKDLARSLAVISVRVVEVIPGKTTVGIEIPNEDRQIVRFSEVLSSSEYDDAKSPVTLALGHDIGGKPVITDLAKMPHLLVAGTTGSGKSVGVNAMILSILFKSKPEDARLIMIDPKMLELSIYEGIPHLLCPVVTDMKEAANALRWSVAEMERRYRLMAAMGVRNLAGFNRKVKDAIDAGTPLPDPLYKRQSMEDEAPLLQTLPTIVVVVDEFADMMMIVGKKVEELIARIAQKARAAGIHLILATQRPSVDVITGLIKANIPTRMAFQVSSKIDSRTILDQGGAEQLLGHGDMLYLPPGTGLPIRVHGAFVSDEEVHRVVEAWKQRGSPDYIEDILAGVEEAGSGFEGGGEGGGEGSEEDPLYDEAVRFVTESRRASISAVQRKLKIGYNRAARMIEAMEMAGVVTSMNTNGSREVIAPGPIRD</sequence>
<keyword evidence="13" id="KW-0131">Cell cycle</keyword>
<evidence type="ECO:0000256" key="5">
    <source>
        <dbReference type="ARBA" id="ARBA00022618"/>
    </source>
</evidence>
<evidence type="ECO:0000256" key="3">
    <source>
        <dbReference type="ARBA" id="ARBA00020887"/>
    </source>
</evidence>
<keyword evidence="10 16" id="KW-1133">Transmembrane helix</keyword>
<dbReference type="InterPro" id="IPR036390">
    <property type="entry name" value="WH_DNA-bd_sf"/>
</dbReference>
<keyword evidence="6 16" id="KW-0812">Transmembrane</keyword>
<keyword evidence="7 14" id="KW-0547">Nucleotide-binding</keyword>
<dbReference type="InterPro" id="IPR050206">
    <property type="entry name" value="FtsK/SpoIIIE/SftA"/>
</dbReference>
<feature type="binding site" evidence="14">
    <location>
        <begin position="459"/>
        <end position="466"/>
    </location>
    <ligand>
        <name>ATP</name>
        <dbReference type="ChEBI" id="CHEBI:30616"/>
    </ligand>
</feature>
<keyword evidence="11" id="KW-0238">DNA-binding</keyword>
<dbReference type="SUPFAM" id="SSF46785">
    <property type="entry name" value="Winged helix' DNA-binding domain"/>
    <property type="match status" value="1"/>
</dbReference>
<dbReference type="PANTHER" id="PTHR22683">
    <property type="entry name" value="SPORULATION PROTEIN RELATED"/>
    <property type="match status" value="1"/>
</dbReference>
<dbReference type="InterPro" id="IPR036388">
    <property type="entry name" value="WH-like_DNA-bd_sf"/>
</dbReference>
<keyword evidence="8" id="KW-0159">Chromosome partition</keyword>
<protein>
    <recommendedName>
        <fullName evidence="3">DNA translocase FtsK</fullName>
    </recommendedName>
</protein>
<dbReference type="InterPro" id="IPR027417">
    <property type="entry name" value="P-loop_NTPase"/>
</dbReference>
<evidence type="ECO:0000256" key="8">
    <source>
        <dbReference type="ARBA" id="ARBA00022829"/>
    </source>
</evidence>
<dbReference type="Gene3D" id="3.40.50.300">
    <property type="entry name" value="P-loop containing nucleotide triphosphate hydrolases"/>
    <property type="match status" value="1"/>
</dbReference>
<reference evidence="18" key="1">
    <citation type="submission" date="2021-04" db="EMBL/GenBank/DDBJ databases">
        <title>Oceanospirillales bacteria with DddD are important DMSP degraders in coastal seawater.</title>
        <authorList>
            <person name="Liu J."/>
        </authorList>
    </citation>
    <scope>NUCLEOTIDE SEQUENCE</scope>
    <source>
        <strain evidence="18">D13-4</strain>
    </source>
</reference>
<name>A0ABY5H910_9PSED</name>
<evidence type="ECO:0000256" key="11">
    <source>
        <dbReference type="ARBA" id="ARBA00023125"/>
    </source>
</evidence>
<dbReference type="CDD" id="cd01127">
    <property type="entry name" value="TrwB_TraG_TraD_VirD4"/>
    <property type="match status" value="1"/>
</dbReference>
<comment type="similarity">
    <text evidence="2">Belongs to the FtsK/SpoIIIE/SftA family.</text>
</comment>
<dbReference type="Pfam" id="PF01580">
    <property type="entry name" value="FtsK_SpoIIIE"/>
    <property type="match status" value="1"/>
</dbReference>
<feature type="compositionally biased region" description="Pro residues" evidence="15">
    <location>
        <begin position="274"/>
        <end position="284"/>
    </location>
</feature>
<feature type="compositionally biased region" description="Basic and acidic residues" evidence="15">
    <location>
        <begin position="260"/>
        <end position="271"/>
    </location>
</feature>
<dbReference type="Pfam" id="PF09397">
    <property type="entry name" value="FtsK_gamma"/>
    <property type="match status" value="1"/>
</dbReference>
<evidence type="ECO:0000313" key="18">
    <source>
        <dbReference type="EMBL" id="UTW07894.1"/>
    </source>
</evidence>
<evidence type="ECO:0000256" key="2">
    <source>
        <dbReference type="ARBA" id="ARBA00006474"/>
    </source>
</evidence>
<evidence type="ECO:0000259" key="17">
    <source>
        <dbReference type="PROSITE" id="PS50901"/>
    </source>
</evidence>
<evidence type="ECO:0000256" key="9">
    <source>
        <dbReference type="ARBA" id="ARBA00022840"/>
    </source>
</evidence>
<feature type="transmembrane region" description="Helical" evidence="16">
    <location>
        <begin position="113"/>
        <end position="135"/>
    </location>
</feature>
<dbReference type="InterPro" id="IPR002543">
    <property type="entry name" value="FtsK_dom"/>
</dbReference>
<dbReference type="EMBL" id="CP073346">
    <property type="protein sequence ID" value="UTW07894.1"/>
    <property type="molecule type" value="Genomic_DNA"/>
</dbReference>
<keyword evidence="9 14" id="KW-0067">ATP-binding</keyword>
<feature type="region of interest" description="Disordered" evidence="15">
    <location>
        <begin position="260"/>
        <end position="288"/>
    </location>
</feature>
<evidence type="ECO:0000256" key="15">
    <source>
        <dbReference type="SAM" id="MobiDB-lite"/>
    </source>
</evidence>
<dbReference type="Gene3D" id="3.30.980.40">
    <property type="match status" value="1"/>
</dbReference>
<evidence type="ECO:0000256" key="4">
    <source>
        <dbReference type="ARBA" id="ARBA00022475"/>
    </source>
</evidence>
<keyword evidence="5" id="KW-0132">Cell division</keyword>
<evidence type="ECO:0000256" key="7">
    <source>
        <dbReference type="ARBA" id="ARBA00022741"/>
    </source>
</evidence>
<keyword evidence="12 16" id="KW-0472">Membrane</keyword>
<comment type="subcellular location">
    <subcellularLocation>
        <location evidence="1">Cell membrane</location>
        <topology evidence="1">Multi-pass membrane protein</topology>
    </subcellularLocation>
</comment>
<dbReference type="Pfam" id="PF17854">
    <property type="entry name" value="FtsK_alpha"/>
    <property type="match status" value="1"/>
</dbReference>
<feature type="domain" description="FtsK" evidence="17">
    <location>
        <begin position="442"/>
        <end position="654"/>
    </location>
</feature>
<evidence type="ECO:0000256" key="10">
    <source>
        <dbReference type="ARBA" id="ARBA00022989"/>
    </source>
</evidence>
<dbReference type="PROSITE" id="PS50901">
    <property type="entry name" value="FTSK"/>
    <property type="match status" value="1"/>
</dbReference>
<evidence type="ECO:0000256" key="12">
    <source>
        <dbReference type="ARBA" id="ARBA00023136"/>
    </source>
</evidence>
<gene>
    <name evidence="18" type="primary">ftsK</name>
    <name evidence="18" type="ORF">KDW96_00735</name>
</gene>
<dbReference type="SUPFAM" id="SSF52540">
    <property type="entry name" value="P-loop containing nucleoside triphosphate hydrolases"/>
    <property type="match status" value="1"/>
</dbReference>
<keyword evidence="19" id="KW-1185">Reference proteome</keyword>
<accession>A0ABY5H910</accession>
<feature type="transmembrane region" description="Helical" evidence="16">
    <location>
        <begin position="68"/>
        <end position="93"/>
    </location>
</feature>
<dbReference type="InterPro" id="IPR025199">
    <property type="entry name" value="FtsK_4TM"/>
</dbReference>
<dbReference type="Pfam" id="PF13491">
    <property type="entry name" value="FtsK_4TM"/>
    <property type="match status" value="1"/>
</dbReference>
<evidence type="ECO:0000256" key="14">
    <source>
        <dbReference type="PROSITE-ProRule" id="PRU00289"/>
    </source>
</evidence>
<evidence type="ECO:0000256" key="1">
    <source>
        <dbReference type="ARBA" id="ARBA00004651"/>
    </source>
</evidence>
<dbReference type="SMART" id="SM00843">
    <property type="entry name" value="Ftsk_gamma"/>
    <property type="match status" value="1"/>
</dbReference>
<keyword evidence="4" id="KW-1003">Cell membrane</keyword>
<dbReference type="InterPro" id="IPR041027">
    <property type="entry name" value="FtsK_alpha"/>
</dbReference>
<dbReference type="PANTHER" id="PTHR22683:SF41">
    <property type="entry name" value="DNA TRANSLOCASE FTSK"/>
    <property type="match status" value="1"/>
</dbReference>
<evidence type="ECO:0000256" key="16">
    <source>
        <dbReference type="SAM" id="Phobius"/>
    </source>
</evidence>